<dbReference type="CDD" id="cd23161">
    <property type="entry name" value="Prefoldin_6"/>
    <property type="match status" value="1"/>
</dbReference>
<dbReference type="GO" id="GO:0051087">
    <property type="term" value="F:protein-folding chaperone binding"/>
    <property type="evidence" value="ECO:0007669"/>
    <property type="project" value="TreeGrafter"/>
</dbReference>
<dbReference type="GO" id="GO:0051131">
    <property type="term" value="P:chaperone-mediated protein complex assembly"/>
    <property type="evidence" value="ECO:0007669"/>
    <property type="project" value="TreeGrafter"/>
</dbReference>
<dbReference type="GO" id="GO:0051082">
    <property type="term" value="F:unfolded protein binding"/>
    <property type="evidence" value="ECO:0007669"/>
    <property type="project" value="InterPro"/>
</dbReference>
<dbReference type="PANTHER" id="PTHR21431">
    <property type="entry name" value="PREFOLDIN SUBUNIT 6"/>
    <property type="match status" value="1"/>
</dbReference>
<keyword evidence="6" id="KW-1185">Reference proteome</keyword>
<evidence type="ECO:0000313" key="7">
    <source>
        <dbReference type="WBParaSite" id="PTRK_0000798600.1"/>
    </source>
</evidence>
<reference evidence="7" key="1">
    <citation type="submission" date="2017-02" db="UniProtKB">
        <authorList>
            <consortium name="WormBaseParasite"/>
        </authorList>
    </citation>
    <scope>IDENTIFICATION</scope>
</reference>
<name>A0A0N4ZJ80_PARTI</name>
<organism evidence="6 7">
    <name type="scientific">Parastrongyloides trichosuri</name>
    <name type="common">Possum-specific nematode worm</name>
    <dbReference type="NCBI Taxonomy" id="131310"/>
    <lineage>
        <taxon>Eukaryota</taxon>
        <taxon>Metazoa</taxon>
        <taxon>Ecdysozoa</taxon>
        <taxon>Nematoda</taxon>
        <taxon>Chromadorea</taxon>
        <taxon>Rhabditida</taxon>
        <taxon>Tylenchina</taxon>
        <taxon>Panagrolaimomorpha</taxon>
        <taxon>Strongyloidoidea</taxon>
        <taxon>Strongyloididae</taxon>
        <taxon>Parastrongyloides</taxon>
    </lineage>
</organism>
<comment type="subunit">
    <text evidence="2">Heterohexamer of two PFD-alpha type and four PFD-beta type subunits.</text>
</comment>
<dbReference type="Pfam" id="PF01920">
    <property type="entry name" value="Prefoldin_2"/>
    <property type="match status" value="1"/>
</dbReference>
<dbReference type="AlphaFoldDB" id="A0A0N4ZJ80"/>
<dbReference type="SUPFAM" id="SSF46579">
    <property type="entry name" value="Prefoldin"/>
    <property type="match status" value="1"/>
</dbReference>
<dbReference type="PANTHER" id="PTHR21431:SF0">
    <property type="entry name" value="PREFOLDIN SUBUNIT 6"/>
    <property type="match status" value="1"/>
</dbReference>
<protein>
    <recommendedName>
        <fullName evidence="5">Probable prefoldin subunit 6</fullName>
    </recommendedName>
</protein>
<comment type="function">
    <text evidence="4">Binds specifically to cytosolic chaperonin (c-CPN) and transfers target proteins to it. Binds to nascent polypeptide chain and promotes folding in an environment in which there are many competing pathways for nonnative proteins. Required for positioning of the mitotic spindle.</text>
</comment>
<dbReference type="GO" id="GO:0006457">
    <property type="term" value="P:protein folding"/>
    <property type="evidence" value="ECO:0007669"/>
    <property type="project" value="InterPro"/>
</dbReference>
<evidence type="ECO:0000256" key="5">
    <source>
        <dbReference type="ARBA" id="ARBA00072592"/>
    </source>
</evidence>
<comment type="similarity">
    <text evidence="1">Belongs to the prefoldin subunit beta family.</text>
</comment>
<dbReference type="Gene3D" id="1.10.287.370">
    <property type="match status" value="1"/>
</dbReference>
<keyword evidence="3" id="KW-0143">Chaperone</keyword>
<dbReference type="STRING" id="131310.A0A0N4ZJ80"/>
<evidence type="ECO:0000313" key="6">
    <source>
        <dbReference type="Proteomes" id="UP000038045"/>
    </source>
</evidence>
<dbReference type="InterPro" id="IPR009053">
    <property type="entry name" value="Prefoldin"/>
</dbReference>
<dbReference type="FunFam" id="1.10.287.370:FF:000003">
    <property type="entry name" value="Prefoldin subunit 6"/>
    <property type="match status" value="1"/>
</dbReference>
<evidence type="ECO:0000256" key="2">
    <source>
        <dbReference type="ARBA" id="ARBA00011695"/>
    </source>
</evidence>
<dbReference type="GO" id="GO:0005737">
    <property type="term" value="C:cytoplasm"/>
    <property type="evidence" value="ECO:0007669"/>
    <property type="project" value="TreeGrafter"/>
</dbReference>
<dbReference type="GO" id="GO:0016272">
    <property type="term" value="C:prefoldin complex"/>
    <property type="evidence" value="ECO:0007669"/>
    <property type="project" value="InterPro"/>
</dbReference>
<evidence type="ECO:0000256" key="1">
    <source>
        <dbReference type="ARBA" id="ARBA00008045"/>
    </source>
</evidence>
<dbReference type="WBParaSite" id="PTRK_0000798600.1">
    <property type="protein sequence ID" value="PTRK_0000798600.1"/>
    <property type="gene ID" value="PTRK_0000798600"/>
</dbReference>
<accession>A0A0N4ZJ80</accession>
<sequence>MSGNQKRLEELQLILEQQVKKLEGLQKDRDSNIIKRQQLETQLTENEMVIKEFNLLSPDASVFKLIGPALIKQDLVESKENVEKRLEYIGGEIKRVDKFLEELPEKLKSQQEEIGKTQLMMKTVSVSLENKGKK</sequence>
<proteinExistence type="inferred from homology"/>
<evidence type="ECO:0000256" key="4">
    <source>
        <dbReference type="ARBA" id="ARBA00058726"/>
    </source>
</evidence>
<evidence type="ECO:0000256" key="3">
    <source>
        <dbReference type="ARBA" id="ARBA00023186"/>
    </source>
</evidence>
<dbReference type="Proteomes" id="UP000038045">
    <property type="component" value="Unplaced"/>
</dbReference>
<dbReference type="InterPro" id="IPR002777">
    <property type="entry name" value="PFD_beta-like"/>
</dbReference>